<sequence>MSKLRFYPKTFYFSQLACIFIFIIAIFTIENQNAINSLILVCCAVLIINFISFESQDALNPCGLLPIMFTFYGIGPLTGDVEITQRFDLEVLYQYIFLQVIGLIAMIIGLNFASNSKHIKNNKILINELSLSSLQLTAIVFSVLSCASVVTQLSAFGGLGGLLRVGYGGERYQVLESSYILGAGFDWVLVSAILFWFYGIKRKSKINQVLGVTIYILCSCIIFFIGGRSSFVYSIIFGSILYHYGHKRISKKYISFGLLLGLFISQFYAIGRYYLQFGAIDFFLSTFEQVSRDPSILLPSNIREFKDPANSMLEVLQFGGPPLQYGSSYLSAFGRLFPFLARLFTDIGFDPNEWRMTTFYPDAWARGEGRGFSPITEGYINFSVFGVFLHLFVYSWILGKIYKNMMNSNTMGSLLFFAGSLPVFMLDGLRIHTVSFLYKLSRVYLTPLIIFYFLLYILGIIKFHK</sequence>
<feature type="transmembrane region" description="Helical" evidence="1">
    <location>
        <begin position="231"/>
        <end position="246"/>
    </location>
</feature>
<evidence type="ECO:0000313" key="3">
    <source>
        <dbReference type="Proteomes" id="UP000053372"/>
    </source>
</evidence>
<dbReference type="NCBIfam" id="TIGR04370">
    <property type="entry name" value="glyco_rpt_poly"/>
    <property type="match status" value="1"/>
</dbReference>
<feature type="transmembrane region" description="Helical" evidence="1">
    <location>
        <begin position="443"/>
        <end position="461"/>
    </location>
</feature>
<feature type="transmembrane region" description="Helical" evidence="1">
    <location>
        <begin position="206"/>
        <end position="225"/>
    </location>
</feature>
<gene>
    <name evidence="2" type="ORF">BC008_23840</name>
</gene>
<dbReference type="Proteomes" id="UP000053372">
    <property type="component" value="Unassembled WGS sequence"/>
</dbReference>
<dbReference type="Pfam" id="PF14296">
    <property type="entry name" value="O-ag_pol_Wzy"/>
    <property type="match status" value="1"/>
</dbReference>
<dbReference type="AlphaFoldDB" id="A0A0V7ZNQ6"/>
<evidence type="ECO:0008006" key="4">
    <source>
        <dbReference type="Google" id="ProtNLM"/>
    </source>
</evidence>
<dbReference type="InterPro" id="IPR029468">
    <property type="entry name" value="O-ag_pol_Wzy"/>
</dbReference>
<feature type="transmembrane region" description="Helical" evidence="1">
    <location>
        <begin position="411"/>
        <end position="431"/>
    </location>
</feature>
<comment type="caution">
    <text evidence="2">The sequence shown here is derived from an EMBL/GenBank/DDBJ whole genome shotgun (WGS) entry which is preliminary data.</text>
</comment>
<feature type="transmembrane region" description="Helical" evidence="1">
    <location>
        <begin position="379"/>
        <end position="399"/>
    </location>
</feature>
<feature type="transmembrane region" description="Helical" evidence="1">
    <location>
        <begin position="35"/>
        <end position="51"/>
    </location>
</feature>
<feature type="transmembrane region" description="Helical" evidence="1">
    <location>
        <begin position="179"/>
        <end position="199"/>
    </location>
</feature>
<protein>
    <recommendedName>
        <fullName evidence="4">Oligosaccharide repeat unit polymerase</fullName>
    </recommendedName>
</protein>
<keyword evidence="3" id="KW-1185">Reference proteome</keyword>
<feature type="transmembrane region" description="Helical" evidence="1">
    <location>
        <begin position="253"/>
        <end position="275"/>
    </location>
</feature>
<evidence type="ECO:0000313" key="2">
    <source>
        <dbReference type="EMBL" id="KST66010.1"/>
    </source>
</evidence>
<keyword evidence="1" id="KW-1133">Transmembrane helix</keyword>
<feature type="transmembrane region" description="Helical" evidence="1">
    <location>
        <begin position="95"/>
        <end position="113"/>
    </location>
</feature>
<feature type="transmembrane region" description="Helical" evidence="1">
    <location>
        <begin position="12"/>
        <end position="29"/>
    </location>
</feature>
<dbReference type="RefSeq" id="WP_027841538.1">
    <property type="nucleotide sequence ID" value="NZ_LMTZ01000101.1"/>
</dbReference>
<keyword evidence="1" id="KW-0812">Transmembrane</keyword>
<dbReference type="OrthoDB" id="5190879at2"/>
<accession>A0A0V7ZNQ6</accession>
<dbReference type="EMBL" id="LMTZ01000101">
    <property type="protein sequence ID" value="KST66010.1"/>
    <property type="molecule type" value="Genomic_DNA"/>
</dbReference>
<organism evidence="2 3">
    <name type="scientific">Mastigocoleus testarum BC008</name>
    <dbReference type="NCBI Taxonomy" id="371196"/>
    <lineage>
        <taxon>Bacteria</taxon>
        <taxon>Bacillati</taxon>
        <taxon>Cyanobacteriota</taxon>
        <taxon>Cyanophyceae</taxon>
        <taxon>Nostocales</taxon>
        <taxon>Hapalosiphonaceae</taxon>
        <taxon>Mastigocoleus</taxon>
    </lineage>
</organism>
<feature type="transmembrane region" description="Helical" evidence="1">
    <location>
        <begin position="134"/>
        <end position="159"/>
    </location>
</feature>
<name>A0A0V7ZNQ6_9CYAN</name>
<reference evidence="2 3" key="1">
    <citation type="journal article" date="2015" name="Genome Announc.">
        <title>Draft Genome of the Euendolithic (true boring) Cyanobacterium Mastigocoleus testarum strain BC008.</title>
        <authorList>
            <person name="Guida B.S."/>
            <person name="Garcia-Pichel F."/>
        </authorList>
    </citation>
    <scope>NUCLEOTIDE SEQUENCE [LARGE SCALE GENOMIC DNA]</scope>
    <source>
        <strain evidence="2 3">BC008</strain>
    </source>
</reference>
<feature type="transmembrane region" description="Helical" evidence="1">
    <location>
        <begin position="58"/>
        <end position="75"/>
    </location>
</feature>
<proteinExistence type="predicted"/>
<keyword evidence="1" id="KW-0472">Membrane</keyword>
<evidence type="ECO:0000256" key="1">
    <source>
        <dbReference type="SAM" id="Phobius"/>
    </source>
</evidence>